<feature type="domain" description="DDE Tnp4" evidence="3">
    <location>
        <begin position="115"/>
        <end position="215"/>
    </location>
</feature>
<dbReference type="EMBL" id="JABMIG020000325">
    <property type="protein sequence ID" value="KAL3781166.1"/>
    <property type="molecule type" value="Genomic_DNA"/>
</dbReference>
<proteinExistence type="predicted"/>
<evidence type="ECO:0000259" key="3">
    <source>
        <dbReference type="Pfam" id="PF13359"/>
    </source>
</evidence>
<comment type="cofactor">
    <cofactor evidence="1">
        <name>a divalent metal cation</name>
        <dbReference type="ChEBI" id="CHEBI:60240"/>
    </cofactor>
</comment>
<evidence type="ECO:0000313" key="4">
    <source>
        <dbReference type="EMBL" id="KAL3781166.1"/>
    </source>
</evidence>
<protein>
    <recommendedName>
        <fullName evidence="3">DDE Tnp4 domain-containing protein</fullName>
    </recommendedName>
</protein>
<evidence type="ECO:0000256" key="1">
    <source>
        <dbReference type="ARBA" id="ARBA00001968"/>
    </source>
</evidence>
<name>A0ABD3P045_9STRA</name>
<keyword evidence="5" id="KW-1185">Reference proteome</keyword>
<dbReference type="GO" id="GO:0046872">
    <property type="term" value="F:metal ion binding"/>
    <property type="evidence" value="ECO:0007669"/>
    <property type="project" value="UniProtKB-KW"/>
</dbReference>
<organism evidence="4 5">
    <name type="scientific">Cyclotella cryptica</name>
    <dbReference type="NCBI Taxonomy" id="29204"/>
    <lineage>
        <taxon>Eukaryota</taxon>
        <taxon>Sar</taxon>
        <taxon>Stramenopiles</taxon>
        <taxon>Ochrophyta</taxon>
        <taxon>Bacillariophyta</taxon>
        <taxon>Coscinodiscophyceae</taxon>
        <taxon>Thalassiosirophycidae</taxon>
        <taxon>Stephanodiscales</taxon>
        <taxon>Stephanodiscaceae</taxon>
        <taxon>Cyclotella</taxon>
    </lineage>
</organism>
<evidence type="ECO:0000256" key="2">
    <source>
        <dbReference type="ARBA" id="ARBA00022723"/>
    </source>
</evidence>
<reference evidence="4 5" key="1">
    <citation type="journal article" date="2020" name="G3 (Bethesda)">
        <title>Improved Reference Genome for Cyclotella cryptica CCMP332, a Model for Cell Wall Morphogenesis, Salinity Adaptation, and Lipid Production in Diatoms (Bacillariophyta).</title>
        <authorList>
            <person name="Roberts W.R."/>
            <person name="Downey K.M."/>
            <person name="Ruck E.C."/>
            <person name="Traller J.C."/>
            <person name="Alverson A.J."/>
        </authorList>
    </citation>
    <scope>NUCLEOTIDE SEQUENCE [LARGE SCALE GENOMIC DNA]</scope>
    <source>
        <strain evidence="4 5">CCMP332</strain>
    </source>
</reference>
<evidence type="ECO:0000313" key="5">
    <source>
        <dbReference type="Proteomes" id="UP001516023"/>
    </source>
</evidence>
<dbReference type="InterPro" id="IPR027806">
    <property type="entry name" value="HARBI1_dom"/>
</dbReference>
<accession>A0ABD3P045</accession>
<dbReference type="Proteomes" id="UP001516023">
    <property type="component" value="Unassembled WGS sequence"/>
</dbReference>
<dbReference type="Pfam" id="PF13359">
    <property type="entry name" value="DDE_Tnp_4"/>
    <property type="match status" value="1"/>
</dbReference>
<keyword evidence="2" id="KW-0479">Metal-binding</keyword>
<dbReference type="AlphaFoldDB" id="A0ABD3P045"/>
<gene>
    <name evidence="4" type="ORF">HJC23_008068</name>
</gene>
<sequence>MKGKRAGGNYKEPPVSNGSVQLACAIVSLLAVPHIVCIYGVSYQSVLESVWIIVEAISMTPEFYIFYRESLEAQRKIAARFEKSSTPKINNCAGAIDGILTWTTKPSLADAKSSVSDYWGRFVDVSIIYGGSTADWLTFKGSDLYKQLNKGLMKQDLGKQPFLLFGDNAYLNSSSMTTPYPNVSNDLGKKAKDDYNFYHSQLSIQVECAFGYCKGHCPHKTPQFKEILPSLEADDNVLITKDDDYVKMVRVNEAETALLTDLMNGGHHYDDVPSGILLAHYNSINQASLPRTAIHNFIAEGQWERPQLGKKTNRHA</sequence>
<comment type="caution">
    <text evidence="4">The sequence shown here is derived from an EMBL/GenBank/DDBJ whole genome shotgun (WGS) entry which is preliminary data.</text>
</comment>